<dbReference type="PRINTS" id="PR00081">
    <property type="entry name" value="GDHRDH"/>
</dbReference>
<name>A0A835YTK4_9STRA</name>
<dbReference type="Gene3D" id="3.40.50.720">
    <property type="entry name" value="NAD(P)-binding Rossmann-like Domain"/>
    <property type="match status" value="1"/>
</dbReference>
<evidence type="ECO:0000313" key="4">
    <source>
        <dbReference type="Proteomes" id="UP000664859"/>
    </source>
</evidence>
<dbReference type="PRINTS" id="PR00080">
    <property type="entry name" value="SDRFAMILY"/>
</dbReference>
<comment type="similarity">
    <text evidence="1">Belongs to the short-chain dehydrogenases/reductases (SDR) family.</text>
</comment>
<dbReference type="GO" id="GO:0005997">
    <property type="term" value="P:xylulose metabolic process"/>
    <property type="evidence" value="ECO:0007669"/>
    <property type="project" value="TreeGrafter"/>
</dbReference>
<dbReference type="SUPFAM" id="SSF51735">
    <property type="entry name" value="NAD(P)-binding Rossmann-fold domains"/>
    <property type="match status" value="1"/>
</dbReference>
<dbReference type="PANTHER" id="PTHR44252">
    <property type="entry name" value="D-ERYTHRULOSE REDUCTASE"/>
    <property type="match status" value="1"/>
</dbReference>
<dbReference type="Pfam" id="PF13561">
    <property type="entry name" value="adh_short_C2"/>
    <property type="match status" value="1"/>
</dbReference>
<gene>
    <name evidence="3" type="ORF">JKP88DRAFT_270396</name>
</gene>
<proteinExistence type="inferred from homology"/>
<evidence type="ECO:0000256" key="2">
    <source>
        <dbReference type="ARBA" id="ARBA00022857"/>
    </source>
</evidence>
<dbReference type="GO" id="GO:0050038">
    <property type="term" value="F:L-xylulose reductase (NADPH) activity"/>
    <property type="evidence" value="ECO:0007669"/>
    <property type="project" value="TreeGrafter"/>
</dbReference>
<dbReference type="EMBL" id="JAFCMP010000479">
    <property type="protein sequence ID" value="KAG5179345.1"/>
    <property type="molecule type" value="Genomic_DNA"/>
</dbReference>
<keyword evidence="4" id="KW-1185">Reference proteome</keyword>
<comment type="caution">
    <text evidence="3">The sequence shown here is derived from an EMBL/GenBank/DDBJ whole genome shotgun (WGS) entry which is preliminary data.</text>
</comment>
<dbReference type="InterPro" id="IPR051737">
    <property type="entry name" value="L-xylulose/Carbonyl_redctase"/>
</dbReference>
<organism evidence="3 4">
    <name type="scientific">Tribonema minus</name>
    <dbReference type="NCBI Taxonomy" id="303371"/>
    <lineage>
        <taxon>Eukaryota</taxon>
        <taxon>Sar</taxon>
        <taxon>Stramenopiles</taxon>
        <taxon>Ochrophyta</taxon>
        <taxon>PX clade</taxon>
        <taxon>Xanthophyceae</taxon>
        <taxon>Tribonematales</taxon>
        <taxon>Tribonemataceae</taxon>
        <taxon>Tribonema</taxon>
    </lineage>
</organism>
<dbReference type="PANTHER" id="PTHR44252:SF3">
    <property type="entry name" value="D-ERYTHRULOSE REDUCTASE-RELATED"/>
    <property type="match status" value="1"/>
</dbReference>
<dbReference type="AlphaFoldDB" id="A0A835YTK4"/>
<dbReference type="CDD" id="cd05233">
    <property type="entry name" value="SDR_c"/>
    <property type="match status" value="1"/>
</dbReference>
<dbReference type="Proteomes" id="UP000664859">
    <property type="component" value="Unassembled WGS sequence"/>
</dbReference>
<protein>
    <submittedName>
        <fullName evidence="3">Putative short-chain dehydrogenase</fullName>
    </submittedName>
</protein>
<reference evidence="3" key="1">
    <citation type="submission" date="2021-02" db="EMBL/GenBank/DDBJ databases">
        <title>First Annotated Genome of the Yellow-green Alga Tribonema minus.</title>
        <authorList>
            <person name="Mahan K.M."/>
        </authorList>
    </citation>
    <scope>NUCLEOTIDE SEQUENCE</scope>
    <source>
        <strain evidence="3">UTEX B ZZ1240</strain>
    </source>
</reference>
<accession>A0A835YTK4</accession>
<dbReference type="InterPro" id="IPR002347">
    <property type="entry name" value="SDR_fam"/>
</dbReference>
<evidence type="ECO:0000256" key="1">
    <source>
        <dbReference type="ARBA" id="ARBA00006484"/>
    </source>
</evidence>
<dbReference type="OrthoDB" id="1393670at2759"/>
<dbReference type="GO" id="GO:0006006">
    <property type="term" value="P:glucose metabolic process"/>
    <property type="evidence" value="ECO:0007669"/>
    <property type="project" value="TreeGrafter"/>
</dbReference>
<dbReference type="GO" id="GO:0004090">
    <property type="term" value="F:carbonyl reductase (NADPH) activity"/>
    <property type="evidence" value="ECO:0007669"/>
    <property type="project" value="TreeGrafter"/>
</dbReference>
<dbReference type="FunFam" id="3.40.50.720:FF:000084">
    <property type="entry name" value="Short-chain dehydrogenase reductase"/>
    <property type="match status" value="1"/>
</dbReference>
<evidence type="ECO:0000313" key="3">
    <source>
        <dbReference type="EMBL" id="KAG5179345.1"/>
    </source>
</evidence>
<sequence>MSSDDTFPFRPTLLANRRAVVTGGNDGIGVAITCALVKAGASCAVVARSKAKFDAMLDTHEFLQGSADFIQADLESADATISAGKAAVAWADGHVDILVNNAGVALLGPLTEYGVEAWDKVMAVNARAPFLMAQACAPGMIEQRAGKIINISSQAGTIGIADHAAYCASKAAIDALTRVMTVEWAKHNIQANSIGPTVVMTEMGKRVWGGAAGEPMRQRTPIGRFAEPDEVANMVVYLCSDASNILCGQTLLMEGGLTIC</sequence>
<keyword evidence="2" id="KW-0521">NADP</keyword>
<dbReference type="InterPro" id="IPR036291">
    <property type="entry name" value="NAD(P)-bd_dom_sf"/>
</dbReference>